<accession>A0A803QZW3</accession>
<dbReference type="InterPro" id="IPR049306">
    <property type="entry name" value="GLV1-2"/>
</dbReference>
<dbReference type="Proteomes" id="UP000596661">
    <property type="component" value="Chromosome 4"/>
</dbReference>
<dbReference type="OMA" id="NNNQVEM"/>
<dbReference type="AlphaFoldDB" id="A0A803QZW3"/>
<evidence type="ECO:0000256" key="1">
    <source>
        <dbReference type="SAM" id="SignalP"/>
    </source>
</evidence>
<dbReference type="EnsemblPlants" id="novel_model_3393_5bd9a17a">
    <property type="protein sequence ID" value="cds.novel_model_3393_5bd9a17a"/>
    <property type="gene ID" value="novel_gene_1802_5bd9a17a"/>
</dbReference>
<evidence type="ECO:0000313" key="3">
    <source>
        <dbReference type="Proteomes" id="UP000596661"/>
    </source>
</evidence>
<name>A0A803QZW3_CANSA</name>
<dbReference type="Pfam" id="PF21529">
    <property type="entry name" value="GLV1-2"/>
    <property type="match status" value="1"/>
</dbReference>
<organism evidence="2 3">
    <name type="scientific">Cannabis sativa</name>
    <name type="common">Hemp</name>
    <name type="synonym">Marijuana</name>
    <dbReference type="NCBI Taxonomy" id="3483"/>
    <lineage>
        <taxon>Eukaryota</taxon>
        <taxon>Viridiplantae</taxon>
        <taxon>Streptophyta</taxon>
        <taxon>Embryophyta</taxon>
        <taxon>Tracheophyta</taxon>
        <taxon>Spermatophyta</taxon>
        <taxon>Magnoliopsida</taxon>
        <taxon>eudicotyledons</taxon>
        <taxon>Gunneridae</taxon>
        <taxon>Pentapetalae</taxon>
        <taxon>rosids</taxon>
        <taxon>fabids</taxon>
        <taxon>Rosales</taxon>
        <taxon>Cannabaceae</taxon>
        <taxon>Cannabis</taxon>
    </lineage>
</organism>
<reference evidence="2" key="2">
    <citation type="submission" date="2021-03" db="UniProtKB">
        <authorList>
            <consortium name="EnsemblPlants"/>
        </authorList>
    </citation>
    <scope>IDENTIFICATION</scope>
</reference>
<sequence length="76" mass="8596">MKMAMVQYKCLLIATLILFCSFSITAKARILKEGEHVAKKSNDNELKPNQDRELFDNNELVAMDYSPAGKTPPIHN</sequence>
<evidence type="ECO:0000313" key="2">
    <source>
        <dbReference type="EnsemblPlants" id="cds.novel_model_3393_5bd9a17a"/>
    </source>
</evidence>
<proteinExistence type="predicted"/>
<reference evidence="2" key="1">
    <citation type="submission" date="2018-11" db="EMBL/GenBank/DDBJ databases">
        <authorList>
            <person name="Grassa J C."/>
        </authorList>
    </citation>
    <scope>NUCLEOTIDE SEQUENCE [LARGE SCALE GENOMIC DNA]</scope>
</reference>
<keyword evidence="1" id="KW-0732">Signal</keyword>
<dbReference type="EMBL" id="UZAU01000382">
    <property type="status" value="NOT_ANNOTATED_CDS"/>
    <property type="molecule type" value="Genomic_DNA"/>
</dbReference>
<dbReference type="Gramene" id="novel_model_3393_5bd9a17a">
    <property type="protein sequence ID" value="cds.novel_model_3393_5bd9a17a"/>
    <property type="gene ID" value="novel_gene_1802_5bd9a17a"/>
</dbReference>
<protein>
    <submittedName>
        <fullName evidence="2">Uncharacterized protein</fullName>
    </submittedName>
</protein>
<keyword evidence="3" id="KW-1185">Reference proteome</keyword>
<feature type="signal peptide" evidence="1">
    <location>
        <begin position="1"/>
        <end position="28"/>
    </location>
</feature>
<feature type="chain" id="PRO_5031442756" evidence="1">
    <location>
        <begin position="29"/>
        <end position="76"/>
    </location>
</feature>